<gene>
    <name evidence="2" type="ORF">ACEZDB_35980</name>
</gene>
<feature type="compositionally biased region" description="Basic and acidic residues" evidence="1">
    <location>
        <begin position="333"/>
        <end position="342"/>
    </location>
</feature>
<comment type="caution">
    <text evidence="2">The sequence shown here is derived from an EMBL/GenBank/DDBJ whole genome shotgun (WGS) entry which is preliminary data.</text>
</comment>
<organism evidence="2 3">
    <name type="scientific">Streptacidiphilus alkalitolerans</name>
    <dbReference type="NCBI Taxonomy" id="3342712"/>
    <lineage>
        <taxon>Bacteria</taxon>
        <taxon>Bacillati</taxon>
        <taxon>Actinomycetota</taxon>
        <taxon>Actinomycetes</taxon>
        <taxon>Kitasatosporales</taxon>
        <taxon>Streptomycetaceae</taxon>
        <taxon>Streptacidiphilus</taxon>
    </lineage>
</organism>
<name>A0ABV6XCN1_9ACTN</name>
<evidence type="ECO:0000313" key="3">
    <source>
        <dbReference type="Proteomes" id="UP001592530"/>
    </source>
</evidence>
<dbReference type="EMBL" id="JBHEZY010000024">
    <property type="protein sequence ID" value="MFC1436047.1"/>
    <property type="molecule type" value="Genomic_DNA"/>
</dbReference>
<dbReference type="Proteomes" id="UP001592530">
    <property type="component" value="Unassembled WGS sequence"/>
</dbReference>
<sequence length="584" mass="61369">MLELLAHPGLVGADDSVRLAVLVLAAKTPALVTAEDTGEVEIRAGELGRWLGLSASRTLHAVLPAMRCSSVVATRVTEGTGGEFTGLSCTVLPLLAAQGTSSPLGLTRAELATLLRLLEALFAPGWTHAHKAPTPAGLLGARTGRGAATDRLALLLLVLETTDRGRVRLCGGRVDQGHGRPVVTMARLLGCSPRSARRVLERLEEGGVVERVRRQTVSGMLHRSRLVVPAVAAAHGLATVVAPVVTAQVEALNSGSPEFPDPPVTAGDSVTEEEWESLLARGPDEAPEPEIVDPPVAAPLHTDHPLGVAVGGVVELDGGFSGEAEVVARHRRPERECAREEAPAGAGAGAQLHVVGGPVGPLRGEQQISQPSSKNHESAGQGMGRVALPQDLAVALEPVAALWWRLERPGARAKVVLAARGELAVISGITGADADRILADRLVGRLLAQGGPVSVRDPVGWLLGRGLPQRRDCGDRRCDDGRLLTTGESCARCQDNLVASRAMRSAVAAGVDQRLAPEDRQHAVEARMHELAQLAAEEEQIRWERAATAPARWTCLVCEVLGFGVVHETGVCRGCRGDAPREAW</sequence>
<evidence type="ECO:0008006" key="4">
    <source>
        <dbReference type="Google" id="ProtNLM"/>
    </source>
</evidence>
<reference evidence="2 3" key="1">
    <citation type="submission" date="2024-09" db="EMBL/GenBank/DDBJ databases">
        <authorList>
            <person name="Lee S.D."/>
        </authorList>
    </citation>
    <scope>NUCLEOTIDE SEQUENCE [LARGE SCALE GENOMIC DNA]</scope>
    <source>
        <strain evidence="2 3">N1-3</strain>
    </source>
</reference>
<protein>
    <recommendedName>
        <fullName evidence="4">Helix-turn-helix domain-containing protein</fullName>
    </recommendedName>
</protein>
<dbReference type="RefSeq" id="WP_380559479.1">
    <property type="nucleotide sequence ID" value="NZ_JBHEZY010000024.1"/>
</dbReference>
<accession>A0ABV6XCN1</accession>
<evidence type="ECO:0000313" key="2">
    <source>
        <dbReference type="EMBL" id="MFC1436047.1"/>
    </source>
</evidence>
<proteinExistence type="predicted"/>
<evidence type="ECO:0000256" key="1">
    <source>
        <dbReference type="SAM" id="MobiDB-lite"/>
    </source>
</evidence>
<feature type="region of interest" description="Disordered" evidence="1">
    <location>
        <begin position="331"/>
        <end position="381"/>
    </location>
</feature>